<dbReference type="InterPro" id="IPR042197">
    <property type="entry name" value="Apaf_helical"/>
</dbReference>
<proteinExistence type="predicted"/>
<dbReference type="Pfam" id="PF23282">
    <property type="entry name" value="WHD_ROQ1"/>
    <property type="match status" value="4"/>
</dbReference>
<feature type="domain" description="TIR" evidence="6">
    <location>
        <begin position="1531"/>
        <end position="1698"/>
    </location>
</feature>
<dbReference type="GO" id="GO:0007165">
    <property type="term" value="P:signal transduction"/>
    <property type="evidence" value="ECO:0007669"/>
    <property type="project" value="InterPro"/>
</dbReference>
<dbReference type="InterPro" id="IPR035897">
    <property type="entry name" value="Toll_tir_struct_dom_sf"/>
</dbReference>
<feature type="domain" description="TIR" evidence="6">
    <location>
        <begin position="8"/>
        <end position="194"/>
    </location>
</feature>
<dbReference type="PROSITE" id="PS50104">
    <property type="entry name" value="TIR"/>
    <property type="match status" value="4"/>
</dbReference>
<dbReference type="InterPro" id="IPR003593">
    <property type="entry name" value="AAA+_ATPase"/>
</dbReference>
<sequence length="2586" mass="295930">MDNLDPNLIYDVFLSSEIGPDSNQSYTSCLCSCLQKAGISVFRDDDALPRNDDNHHISPSQLQAIQNSRISVVVLTEGYAGSERCLQVLEQILECHRIAGQFVLPVFLGLYLDAVRFQIGAFGRAFEDLTKRISDKDQVECWKIAFARICRIRPNHWARTSYSNNSHVEVDFKETWSDNDKDIKEHVELVRGMLKRTDLFIAEYPMGAYRAYLVPLLLEPKPTGVVLLGIWGMVGIGKTTLAKSIYNQIGDNFEGKSFLPNIKHVWEQQTRRAYLQERLLMDICIPSERQVKIDSIENGKKKLKEILSHKKLLVVLDDVNKLEQLNALCGSRGWFGPGSMIIITTRDRGLLRNVDMMVGVDHVHEMKEMDENESFEIFNRCAFKSHGFDYRKDKRDISAFNTQAAVAYAGRLPLALEVLGSKIFTSFNLDSALDRCTESLHPVLKKVFKRHIDDDLIGTEKEIFLDAACFLNGMNRDEVVEALNAFGDFAKIGIRNLEDKCFVAFDHMNNLGMHVLLRDFGREILREQIRVEPAPWLYDAVLSFTEDIPTTFILDLYTFLTSAGICVFMDCNHETRRVDRISLSLLQAIGRSRISIVVLSTQYANSRWCLQELEKIMECHRKIGQVVVPVFYGIDPSEVLNETGVFGRVVENLFKRFSVEGDMENRWRVAILEIGRIEGITIADFGNKCEDITKIVKHVTHHLDMFIVDHPVGVEARVQDLIQLLNCEKSKDVLLLGIWGMGGSGKTTIAKVTCNKLCRDYKGRGIFLQNISEVWKKDNGQVYLKEKLLSGIHETTQENNKSGGKKLMERLRNERVFLVLDDVDRLEQLNSLCGSREWFGPGSVIIITTRNKRLLNELGVDYVYQMKEMGKSESLMLFSWHAFKQPCPRDDFRALSRDVVTYCGGLPLALEVLGSELYGEREKVEWRRTLQGCKIIPHPTIYKVLKRSFDGLSDSRVENIFLEIACFYIGLDQNEVVQKLNNDFGDSAETVVAALVERCLVTVDKMNKIRMHVLLRNMGIEIFRQRQRMHPEQRIYDVFLSFSKDTPPSFISRLTDSMKKAGMSFYKNDDSLSGDDQISRSLLAVIQKSRIFIIVLSKNYARSTRCLQVLEQVTGYRRIGGQFILPVFLDVDPKDLRLQREFTQAFRDLKENVLDKAAVDRWKIAFARIFQIRSFKFVYEAANGTNRSKDDDVALRVVERAKDLLDKRNLFIVEFPVQVDFHVTEATQLLTHRKSRGALLLGIWGMAGIGKTTIAKAIYNKIGGDFEGRSFLPGIREMWEFEKRHAYFQERILSDIFMLPKIKIDNVKIGKKLLKEKLSHRKVLLVFDDVNKLEQLNALCESHEWFGPRSIIIITTRDRALLRVHHVDHVYNIKEMDESKSLVLLIKILKGNFKIVSNTSSQKLVACARGLPLALEILGSGVSSTSDMVNMSLESPHPIVRNVLERCINDLSYLQKSMFLDIACFLIGMDREEVIQALNVHRNLAEDGINTLEDQSLVTFDKQNKIRMNVLLQETARKIVHDNIQSKPQPWIYDVFLSFRGEDTRASFTSHLSTYLANAGFHVFMDDEKIRRGDWISISLLQAIKKSRIFVVVLSRRYSNSRWCLQELESIMVCSEANDRVILPVFYGVDPSTVRKQNGEFGEAFQDLLNRFSVDRYKEESWRKALRHIGGIAGIEIIGSRNESEDINRIVEHITGFLGKTFFFVAQHPVGVNSRVDHVVKLLNHRRSKDVEVLGISGIGGVGKTTIAKAIYNQIHRDFEACCCLLDIREKWKQITCQVDLQNQLLSDVYTTTKIKIRDIELGKTILKERLQHKRILLILDDVDDLSQLTALCGSRKWFGQGSRIIITTRDEGLLRILKVDHVSRMSEMDDDESIEHFSWHAFKKASPQEDFAQISRDVAAYCKGLPLALEVIGSLLFDKEIEEWQSVLEKLQIIPNRQVQKKLRISFDSLSDDTEKEIFLDIAFFFIGMDQNDVLHILDGANHPSVGIKTLKDRCLVTIDNNNKLGMHDLLRDMGREIVREESIKEPEKRSRLWLQKDVLNALFDSQGTRAVEGLALKLTRNNTVCFKTEAFKEMHRLRLLQLASVQLDGNFEYLSQELRWLNWHDFPLKYMPPNFYQEGLAAIELESSCLTQLWTEDKLLVKLKFLNLSHSHHLTQIPNVSYLPNLEKLLLKDCPNLTMIPDTIGDLKKILLINLEDCTSLSNLPRSFYRLESLETMIISGCSKIDKLEEELEQMKSLVNLIANRTSITKVPYSTIRSKSVRYISICGYEGFSRDVFPSLIWNWMSPTNILSFSTLIQTSACPEFVPMDVIIKLHSLRRSKNKQGVKRVLDILDAAYCKQVEAKQTASQVANIESCSETIFDFPNQFYISGSDKSLLIEEGMKIQITNILRERIIQKLTASGPDDCLLSSDNYYSLTFNCEGSSVIFEVPHVNGGKLESMMLCIVFSSSLETEISKCLQEVSIKLYTETSIEVYNYKCNRKDRSAEFLDWQSLTSKLEPGTKVEVHVIPGVRFTVKKSEIYLVYNAAPTYFNTENCQADDMAIDENPNVSGDDNMATEIMDDAGSSGVEEEDYRPPKKRRLFRV</sequence>
<evidence type="ECO:0000259" key="6">
    <source>
        <dbReference type="PROSITE" id="PS50104"/>
    </source>
</evidence>
<keyword evidence="4" id="KW-0520">NAD</keyword>
<evidence type="ECO:0000313" key="7">
    <source>
        <dbReference type="Proteomes" id="UP000515211"/>
    </source>
</evidence>
<dbReference type="PANTHER" id="PTHR11017">
    <property type="entry name" value="LEUCINE-RICH REPEAT-CONTAINING PROTEIN"/>
    <property type="match status" value="1"/>
</dbReference>
<reference evidence="7" key="1">
    <citation type="journal article" date="2016" name="Nat. Genet.">
        <title>The genome sequences of Arachis duranensis and Arachis ipaensis, the diploid ancestors of cultivated peanut.</title>
        <authorList>
            <person name="Bertioli D.J."/>
            <person name="Cannon S.B."/>
            <person name="Froenicke L."/>
            <person name="Huang G."/>
            <person name="Farmer A.D."/>
            <person name="Cannon E.K."/>
            <person name="Liu X."/>
            <person name="Gao D."/>
            <person name="Clevenger J."/>
            <person name="Dash S."/>
            <person name="Ren L."/>
            <person name="Moretzsohn M.C."/>
            <person name="Shirasawa K."/>
            <person name="Huang W."/>
            <person name="Vidigal B."/>
            <person name="Abernathy B."/>
            <person name="Chu Y."/>
            <person name="Niederhuth C.E."/>
            <person name="Umale P."/>
            <person name="Araujo A.C."/>
            <person name="Kozik A."/>
            <person name="Kim K.D."/>
            <person name="Burow M.D."/>
            <person name="Varshney R.K."/>
            <person name="Wang X."/>
            <person name="Zhang X."/>
            <person name="Barkley N."/>
            <person name="Guimaraes P.M."/>
            <person name="Isobe S."/>
            <person name="Guo B."/>
            <person name="Liao B."/>
            <person name="Stalker H.T."/>
            <person name="Schmitz R.J."/>
            <person name="Scheffler B.E."/>
            <person name="Leal-Bertioli S.C."/>
            <person name="Xun X."/>
            <person name="Jackson S.A."/>
            <person name="Michelmore R."/>
            <person name="Ozias-Akins P."/>
        </authorList>
    </citation>
    <scope>NUCLEOTIDE SEQUENCE [LARGE SCALE GENOMIC DNA]</scope>
    <source>
        <strain evidence="7">cv. V14167</strain>
    </source>
</reference>
<feature type="domain" description="TIR" evidence="6">
    <location>
        <begin position="536"/>
        <end position="703"/>
    </location>
</feature>
<dbReference type="InterPro" id="IPR044974">
    <property type="entry name" value="Disease_R_plants"/>
</dbReference>
<keyword evidence="7" id="KW-1185">Reference proteome</keyword>
<dbReference type="SUPFAM" id="SSF46785">
    <property type="entry name" value="Winged helix' DNA-binding domain"/>
    <property type="match status" value="2"/>
</dbReference>
<dbReference type="Gene3D" id="3.40.50.300">
    <property type="entry name" value="P-loop containing nucleotide triphosphate hydrolases"/>
    <property type="match status" value="4"/>
</dbReference>
<organism evidence="7 8">
    <name type="scientific">Arachis duranensis</name>
    <name type="common">Wild peanut</name>
    <dbReference type="NCBI Taxonomy" id="130453"/>
    <lineage>
        <taxon>Eukaryota</taxon>
        <taxon>Viridiplantae</taxon>
        <taxon>Streptophyta</taxon>
        <taxon>Embryophyta</taxon>
        <taxon>Tracheophyta</taxon>
        <taxon>Spermatophyta</taxon>
        <taxon>Magnoliopsida</taxon>
        <taxon>eudicotyledons</taxon>
        <taxon>Gunneridae</taxon>
        <taxon>Pentapetalae</taxon>
        <taxon>rosids</taxon>
        <taxon>fabids</taxon>
        <taxon>Fabales</taxon>
        <taxon>Fabaceae</taxon>
        <taxon>Papilionoideae</taxon>
        <taxon>50 kb inversion clade</taxon>
        <taxon>dalbergioids sensu lato</taxon>
        <taxon>Dalbergieae</taxon>
        <taxon>Pterocarpus clade</taxon>
        <taxon>Arachis</taxon>
    </lineage>
</organism>
<dbReference type="SMART" id="SM00382">
    <property type="entry name" value="AAA"/>
    <property type="match status" value="4"/>
</dbReference>
<dbReference type="SUPFAM" id="SSF52200">
    <property type="entry name" value="Toll/Interleukin receptor TIR domain"/>
    <property type="match status" value="4"/>
</dbReference>
<dbReference type="InterPro" id="IPR036390">
    <property type="entry name" value="WH_DNA-bd_sf"/>
</dbReference>
<keyword evidence="2" id="KW-0677">Repeat</keyword>
<evidence type="ECO:0000256" key="2">
    <source>
        <dbReference type="ARBA" id="ARBA00022737"/>
    </source>
</evidence>
<evidence type="ECO:0000256" key="5">
    <source>
        <dbReference type="SAM" id="MobiDB-lite"/>
    </source>
</evidence>
<dbReference type="Gene3D" id="3.40.50.10140">
    <property type="entry name" value="Toll/interleukin-1 receptor homology (TIR) domain"/>
    <property type="match status" value="4"/>
</dbReference>
<dbReference type="InterPro" id="IPR058192">
    <property type="entry name" value="WHD_ROQ1-like"/>
</dbReference>
<dbReference type="SUPFAM" id="SSF52058">
    <property type="entry name" value="L domain-like"/>
    <property type="match status" value="1"/>
</dbReference>
<dbReference type="FunFam" id="3.40.50.10140:FF:000007">
    <property type="entry name" value="Disease resistance protein (TIR-NBS-LRR class)"/>
    <property type="match status" value="1"/>
</dbReference>
<dbReference type="InterPro" id="IPR032675">
    <property type="entry name" value="LRR_dom_sf"/>
</dbReference>
<dbReference type="PANTHER" id="PTHR11017:SF271">
    <property type="entry name" value="DISEASE RESISTANCE PROTEIN (TIR-NBS-LRR CLASS) FAMILY"/>
    <property type="match status" value="1"/>
</dbReference>
<dbReference type="GO" id="GO:0043531">
    <property type="term" value="F:ADP binding"/>
    <property type="evidence" value="ECO:0007669"/>
    <property type="project" value="InterPro"/>
</dbReference>
<dbReference type="Proteomes" id="UP000515211">
    <property type="component" value="Chromosome 2"/>
</dbReference>
<feature type="domain" description="TIR" evidence="6">
    <location>
        <begin position="1034"/>
        <end position="1182"/>
    </location>
</feature>
<feature type="region of interest" description="Disordered" evidence="5">
    <location>
        <begin position="2563"/>
        <end position="2586"/>
    </location>
</feature>
<dbReference type="SUPFAM" id="SSF52540">
    <property type="entry name" value="P-loop containing nucleoside triphosphate hydrolases"/>
    <property type="match status" value="4"/>
</dbReference>
<reference evidence="8" key="2">
    <citation type="submission" date="2025-08" db="UniProtKB">
        <authorList>
            <consortium name="RefSeq"/>
        </authorList>
    </citation>
    <scope>IDENTIFICATION</scope>
    <source>
        <tissue evidence="8">Whole plant</tissue>
    </source>
</reference>
<dbReference type="KEGG" id="adu:107475271"/>
<keyword evidence="3" id="KW-0611">Plant defense</keyword>
<dbReference type="Pfam" id="PF01582">
    <property type="entry name" value="TIR"/>
    <property type="match status" value="4"/>
</dbReference>
<dbReference type="InterPro" id="IPR000157">
    <property type="entry name" value="TIR_dom"/>
</dbReference>
<evidence type="ECO:0000313" key="8">
    <source>
        <dbReference type="RefSeq" id="XP_020991327.1"/>
    </source>
</evidence>
<dbReference type="Pfam" id="PF00931">
    <property type="entry name" value="NB-ARC"/>
    <property type="match status" value="4"/>
</dbReference>
<protein>
    <submittedName>
        <fullName evidence="8">Uncharacterized protein LOC107475271 isoform X3</fullName>
    </submittedName>
</protein>
<dbReference type="Gene3D" id="1.10.8.430">
    <property type="entry name" value="Helical domain of apoptotic protease-activating factors"/>
    <property type="match status" value="2"/>
</dbReference>
<accession>A0A6P5N1Y4</accession>
<gene>
    <name evidence="8" type="primary">LOC107475271</name>
</gene>
<dbReference type="SMART" id="SM00255">
    <property type="entry name" value="TIR"/>
    <property type="match status" value="4"/>
</dbReference>
<dbReference type="InterPro" id="IPR002182">
    <property type="entry name" value="NB-ARC"/>
</dbReference>
<keyword evidence="1" id="KW-0433">Leucine-rich repeat</keyword>
<dbReference type="PRINTS" id="PR00364">
    <property type="entry name" value="DISEASERSIST"/>
</dbReference>
<dbReference type="RefSeq" id="XP_020991327.1">
    <property type="nucleotide sequence ID" value="XM_021135668.2"/>
</dbReference>
<name>A0A6P5N1Y4_ARADU</name>
<dbReference type="GeneID" id="107475271"/>
<dbReference type="InterPro" id="IPR027417">
    <property type="entry name" value="P-loop_NTPase"/>
</dbReference>
<evidence type="ECO:0000256" key="1">
    <source>
        <dbReference type="ARBA" id="ARBA00022614"/>
    </source>
</evidence>
<evidence type="ECO:0000256" key="4">
    <source>
        <dbReference type="ARBA" id="ARBA00023027"/>
    </source>
</evidence>
<dbReference type="Gene3D" id="3.80.10.10">
    <property type="entry name" value="Ribonuclease Inhibitor"/>
    <property type="match status" value="1"/>
</dbReference>
<dbReference type="GO" id="GO:0006952">
    <property type="term" value="P:defense response"/>
    <property type="evidence" value="ECO:0007669"/>
    <property type="project" value="UniProtKB-KW"/>
</dbReference>
<evidence type="ECO:0000256" key="3">
    <source>
        <dbReference type="ARBA" id="ARBA00022821"/>
    </source>
</evidence>